<dbReference type="AlphaFoldDB" id="A0A6A6A7K1"/>
<gene>
    <name evidence="1" type="ORF">P153DRAFT_388090</name>
</gene>
<name>A0A6A6A7K1_9PLEO</name>
<evidence type="ECO:0000313" key="2">
    <source>
        <dbReference type="Proteomes" id="UP000799771"/>
    </source>
</evidence>
<dbReference type="EMBL" id="ML977512">
    <property type="protein sequence ID" value="KAF2126768.1"/>
    <property type="molecule type" value="Genomic_DNA"/>
</dbReference>
<dbReference type="GeneID" id="54411153"/>
<accession>A0A6A6A7K1</accession>
<protein>
    <submittedName>
        <fullName evidence="1">Uncharacterized protein</fullName>
    </submittedName>
</protein>
<keyword evidence="2" id="KW-1185">Reference proteome</keyword>
<proteinExistence type="predicted"/>
<evidence type="ECO:0000313" key="1">
    <source>
        <dbReference type="EMBL" id="KAF2126768.1"/>
    </source>
</evidence>
<reference evidence="1" key="1">
    <citation type="journal article" date="2020" name="Stud. Mycol.">
        <title>101 Dothideomycetes genomes: a test case for predicting lifestyles and emergence of pathogens.</title>
        <authorList>
            <person name="Haridas S."/>
            <person name="Albert R."/>
            <person name="Binder M."/>
            <person name="Bloem J."/>
            <person name="Labutti K."/>
            <person name="Salamov A."/>
            <person name="Andreopoulos B."/>
            <person name="Baker S."/>
            <person name="Barry K."/>
            <person name="Bills G."/>
            <person name="Bluhm B."/>
            <person name="Cannon C."/>
            <person name="Castanera R."/>
            <person name="Culley D."/>
            <person name="Daum C."/>
            <person name="Ezra D."/>
            <person name="Gonzalez J."/>
            <person name="Henrissat B."/>
            <person name="Kuo A."/>
            <person name="Liang C."/>
            <person name="Lipzen A."/>
            <person name="Lutzoni F."/>
            <person name="Magnuson J."/>
            <person name="Mondo S."/>
            <person name="Nolan M."/>
            <person name="Ohm R."/>
            <person name="Pangilinan J."/>
            <person name="Park H.-J."/>
            <person name="Ramirez L."/>
            <person name="Alfaro M."/>
            <person name="Sun H."/>
            <person name="Tritt A."/>
            <person name="Yoshinaga Y."/>
            <person name="Zwiers L.-H."/>
            <person name="Turgeon B."/>
            <person name="Goodwin S."/>
            <person name="Spatafora J."/>
            <person name="Crous P."/>
            <person name="Grigoriev I."/>
        </authorList>
    </citation>
    <scope>NUCLEOTIDE SEQUENCE</scope>
    <source>
        <strain evidence="1">CBS 119687</strain>
    </source>
</reference>
<dbReference type="RefSeq" id="XP_033521160.1">
    <property type="nucleotide sequence ID" value="XM_033670721.1"/>
</dbReference>
<organism evidence="1 2">
    <name type="scientific">Dothidotthia symphoricarpi CBS 119687</name>
    <dbReference type="NCBI Taxonomy" id="1392245"/>
    <lineage>
        <taxon>Eukaryota</taxon>
        <taxon>Fungi</taxon>
        <taxon>Dikarya</taxon>
        <taxon>Ascomycota</taxon>
        <taxon>Pezizomycotina</taxon>
        <taxon>Dothideomycetes</taxon>
        <taxon>Pleosporomycetidae</taxon>
        <taxon>Pleosporales</taxon>
        <taxon>Dothidotthiaceae</taxon>
        <taxon>Dothidotthia</taxon>
    </lineage>
</organism>
<dbReference type="Proteomes" id="UP000799771">
    <property type="component" value="Unassembled WGS sequence"/>
</dbReference>
<sequence length="90" mass="10511">MTPPYIRFNTVYSKESDIEKADEFLRLYLPYSSVYGNDKRHAYDILAFLSTKTNAPMVNYIDFITKKCGHLQNEILRVCFFSSSQPYGHT</sequence>